<dbReference type="Pfam" id="PF05699">
    <property type="entry name" value="Dimer_Tnp_hAT"/>
    <property type="match status" value="1"/>
</dbReference>
<reference evidence="3 4" key="1">
    <citation type="submission" date="2014-04" db="EMBL/GenBank/DDBJ databases">
        <authorList>
            <consortium name="DOE Joint Genome Institute"/>
            <person name="Kuo A."/>
            <person name="Kohler A."/>
            <person name="Nagy L.G."/>
            <person name="Floudas D."/>
            <person name="Copeland A."/>
            <person name="Barry K.W."/>
            <person name="Cichocki N."/>
            <person name="Veneault-Fourrey C."/>
            <person name="LaButti K."/>
            <person name="Lindquist E.A."/>
            <person name="Lipzen A."/>
            <person name="Lundell T."/>
            <person name="Morin E."/>
            <person name="Murat C."/>
            <person name="Sun H."/>
            <person name="Tunlid A."/>
            <person name="Henrissat B."/>
            <person name="Grigoriev I.V."/>
            <person name="Hibbett D.S."/>
            <person name="Martin F."/>
            <person name="Nordberg H.P."/>
            <person name="Cantor M.N."/>
            <person name="Hua S.X."/>
        </authorList>
    </citation>
    <scope>NUCLEOTIDE SEQUENCE [LARGE SCALE GENOMIC DNA]</scope>
    <source>
        <strain evidence="3 4">LaAM-08-1</strain>
    </source>
</reference>
<sequence>MATPHFQIDVTRGRRSSTSTVPSGRAASSDGDDVPNVVTVRAATNDTQRNKHDTPNHDHSTPDHAPLQRFFDVATRRQTTFCRRSSSFEPGAWKKYVPEKPEGSQRQKKDKSCKAALDSSRWMAEAEVPVAKHGYDHIETYLKEPVVIKEGIVAAGGYLNYWSKVLTTRPHLAQMALDYVLAPASSVDAECAFSTGCCCQEPSP</sequence>
<feature type="compositionally biased region" description="Basic and acidic residues" evidence="1">
    <location>
        <begin position="48"/>
        <end position="62"/>
    </location>
</feature>
<gene>
    <name evidence="3" type="ORF">K443DRAFT_12855</name>
</gene>
<dbReference type="AlphaFoldDB" id="A0A0C9WIS2"/>
<protein>
    <recommendedName>
        <fullName evidence="2">HAT C-terminal dimerisation domain-containing protein</fullName>
    </recommendedName>
</protein>
<accession>A0A0C9WIS2</accession>
<feature type="region of interest" description="Disordered" evidence="1">
    <location>
        <begin position="1"/>
        <end position="65"/>
    </location>
</feature>
<dbReference type="HOGENOM" id="CLU_1343461_0_0_1"/>
<dbReference type="SUPFAM" id="SSF53098">
    <property type="entry name" value="Ribonuclease H-like"/>
    <property type="match status" value="1"/>
</dbReference>
<evidence type="ECO:0000259" key="2">
    <source>
        <dbReference type="Pfam" id="PF05699"/>
    </source>
</evidence>
<evidence type="ECO:0000313" key="3">
    <source>
        <dbReference type="EMBL" id="KIJ93439.1"/>
    </source>
</evidence>
<dbReference type="InterPro" id="IPR012337">
    <property type="entry name" value="RNaseH-like_sf"/>
</dbReference>
<dbReference type="GO" id="GO:0046983">
    <property type="term" value="F:protein dimerization activity"/>
    <property type="evidence" value="ECO:0007669"/>
    <property type="project" value="InterPro"/>
</dbReference>
<feature type="region of interest" description="Disordered" evidence="1">
    <location>
        <begin position="93"/>
        <end position="112"/>
    </location>
</feature>
<feature type="compositionally biased region" description="Basic and acidic residues" evidence="1">
    <location>
        <begin position="96"/>
        <end position="112"/>
    </location>
</feature>
<organism evidence="3 4">
    <name type="scientific">Laccaria amethystina LaAM-08-1</name>
    <dbReference type="NCBI Taxonomy" id="1095629"/>
    <lineage>
        <taxon>Eukaryota</taxon>
        <taxon>Fungi</taxon>
        <taxon>Dikarya</taxon>
        <taxon>Basidiomycota</taxon>
        <taxon>Agaricomycotina</taxon>
        <taxon>Agaricomycetes</taxon>
        <taxon>Agaricomycetidae</taxon>
        <taxon>Agaricales</taxon>
        <taxon>Agaricineae</taxon>
        <taxon>Hydnangiaceae</taxon>
        <taxon>Laccaria</taxon>
    </lineage>
</organism>
<name>A0A0C9WIS2_9AGAR</name>
<dbReference type="EMBL" id="KN838843">
    <property type="protein sequence ID" value="KIJ93439.1"/>
    <property type="molecule type" value="Genomic_DNA"/>
</dbReference>
<reference evidence="4" key="2">
    <citation type="submission" date="2015-01" db="EMBL/GenBank/DDBJ databases">
        <title>Evolutionary Origins and Diversification of the Mycorrhizal Mutualists.</title>
        <authorList>
            <consortium name="DOE Joint Genome Institute"/>
            <consortium name="Mycorrhizal Genomics Consortium"/>
            <person name="Kohler A."/>
            <person name="Kuo A."/>
            <person name="Nagy L.G."/>
            <person name="Floudas D."/>
            <person name="Copeland A."/>
            <person name="Barry K.W."/>
            <person name="Cichocki N."/>
            <person name="Veneault-Fourrey C."/>
            <person name="LaButti K."/>
            <person name="Lindquist E.A."/>
            <person name="Lipzen A."/>
            <person name="Lundell T."/>
            <person name="Morin E."/>
            <person name="Murat C."/>
            <person name="Riley R."/>
            <person name="Ohm R."/>
            <person name="Sun H."/>
            <person name="Tunlid A."/>
            <person name="Henrissat B."/>
            <person name="Grigoriev I.V."/>
            <person name="Hibbett D.S."/>
            <person name="Martin F."/>
        </authorList>
    </citation>
    <scope>NUCLEOTIDE SEQUENCE [LARGE SCALE GENOMIC DNA]</scope>
    <source>
        <strain evidence="4">LaAM-08-1</strain>
    </source>
</reference>
<evidence type="ECO:0000256" key="1">
    <source>
        <dbReference type="SAM" id="MobiDB-lite"/>
    </source>
</evidence>
<feature type="domain" description="HAT C-terminal dimerisation" evidence="2">
    <location>
        <begin position="139"/>
        <end position="196"/>
    </location>
</feature>
<evidence type="ECO:0000313" key="4">
    <source>
        <dbReference type="Proteomes" id="UP000054477"/>
    </source>
</evidence>
<proteinExistence type="predicted"/>
<dbReference type="Proteomes" id="UP000054477">
    <property type="component" value="Unassembled WGS sequence"/>
</dbReference>
<dbReference type="OrthoDB" id="3050260at2759"/>
<keyword evidence="4" id="KW-1185">Reference proteome</keyword>
<dbReference type="InterPro" id="IPR008906">
    <property type="entry name" value="HATC_C_dom"/>
</dbReference>